<evidence type="ECO:0000256" key="2">
    <source>
        <dbReference type="ARBA" id="ARBA00022475"/>
    </source>
</evidence>
<keyword evidence="2" id="KW-1003">Cell membrane</keyword>
<feature type="domain" description="VTT" evidence="7">
    <location>
        <begin position="34"/>
        <end position="159"/>
    </location>
</feature>
<dbReference type="InterPro" id="IPR051311">
    <property type="entry name" value="DedA_domain"/>
</dbReference>
<proteinExistence type="predicted"/>
<feature type="transmembrane region" description="Helical" evidence="6">
    <location>
        <begin position="139"/>
        <end position="160"/>
    </location>
</feature>
<feature type="transmembrane region" description="Helical" evidence="6">
    <location>
        <begin position="55"/>
        <end position="76"/>
    </location>
</feature>
<dbReference type="Proteomes" id="UP000028981">
    <property type="component" value="Unassembled WGS sequence"/>
</dbReference>
<dbReference type="EMBL" id="JQGC01000004">
    <property type="protein sequence ID" value="KFL31887.1"/>
    <property type="molecule type" value="Genomic_DNA"/>
</dbReference>
<dbReference type="OrthoDB" id="162303at2"/>
<protein>
    <recommendedName>
        <fullName evidence="7">VTT domain-containing protein</fullName>
    </recommendedName>
</protein>
<evidence type="ECO:0000313" key="9">
    <source>
        <dbReference type="Proteomes" id="UP000028981"/>
    </source>
</evidence>
<evidence type="ECO:0000256" key="4">
    <source>
        <dbReference type="ARBA" id="ARBA00022989"/>
    </source>
</evidence>
<dbReference type="GO" id="GO:0005886">
    <property type="term" value="C:plasma membrane"/>
    <property type="evidence" value="ECO:0007669"/>
    <property type="project" value="UniProtKB-SubCell"/>
</dbReference>
<reference evidence="8 9" key="1">
    <citation type="submission" date="2014-08" db="EMBL/GenBank/DDBJ databases">
        <authorList>
            <person name="Hassan Y.I."/>
            <person name="Lepp D."/>
            <person name="Zhou T."/>
        </authorList>
    </citation>
    <scope>NUCLEOTIDE SEQUENCE [LARGE SCALE GENOMIC DNA]</scope>
    <source>
        <strain evidence="8 9">IFO13584</strain>
    </source>
</reference>
<keyword evidence="9" id="KW-1185">Reference proteome</keyword>
<gene>
    <name evidence="8" type="ORF">JP75_05625</name>
</gene>
<evidence type="ECO:0000256" key="5">
    <source>
        <dbReference type="ARBA" id="ARBA00023136"/>
    </source>
</evidence>
<keyword evidence="3 6" id="KW-0812">Transmembrane</keyword>
<evidence type="ECO:0000256" key="3">
    <source>
        <dbReference type="ARBA" id="ARBA00022692"/>
    </source>
</evidence>
<dbReference type="RefSeq" id="WP_035080382.1">
    <property type="nucleotide sequence ID" value="NZ_JQGC01000004.1"/>
</dbReference>
<dbReference type="AlphaFoldDB" id="A0A087M4T4"/>
<name>A0A087M4T4_9HYPH</name>
<dbReference type="PANTHER" id="PTHR42709">
    <property type="entry name" value="ALKALINE PHOSPHATASE LIKE PROTEIN"/>
    <property type="match status" value="1"/>
</dbReference>
<evidence type="ECO:0000313" key="8">
    <source>
        <dbReference type="EMBL" id="KFL31887.1"/>
    </source>
</evidence>
<feature type="transmembrane region" description="Helical" evidence="6">
    <location>
        <begin position="166"/>
        <end position="187"/>
    </location>
</feature>
<comment type="subcellular location">
    <subcellularLocation>
        <location evidence="1">Cell membrane</location>
        <topology evidence="1">Multi-pass membrane protein</topology>
    </subcellularLocation>
</comment>
<evidence type="ECO:0000259" key="7">
    <source>
        <dbReference type="Pfam" id="PF09335"/>
    </source>
</evidence>
<dbReference type="STRING" id="46914.JP75_05625"/>
<organism evidence="8 9">
    <name type="scientific">Devosia riboflavina</name>
    <dbReference type="NCBI Taxonomy" id="46914"/>
    <lineage>
        <taxon>Bacteria</taxon>
        <taxon>Pseudomonadati</taxon>
        <taxon>Pseudomonadota</taxon>
        <taxon>Alphaproteobacteria</taxon>
        <taxon>Hyphomicrobiales</taxon>
        <taxon>Devosiaceae</taxon>
        <taxon>Devosia</taxon>
    </lineage>
</organism>
<evidence type="ECO:0000256" key="6">
    <source>
        <dbReference type="SAM" id="Phobius"/>
    </source>
</evidence>
<dbReference type="Pfam" id="PF09335">
    <property type="entry name" value="VTT_dom"/>
    <property type="match status" value="1"/>
</dbReference>
<dbReference type="PANTHER" id="PTHR42709:SF6">
    <property type="entry name" value="UNDECAPRENYL PHOSPHATE TRANSPORTER A"/>
    <property type="match status" value="1"/>
</dbReference>
<comment type="caution">
    <text evidence="8">The sequence shown here is derived from an EMBL/GenBank/DDBJ whole genome shotgun (WGS) entry which is preliminary data.</text>
</comment>
<keyword evidence="4 6" id="KW-1133">Transmembrane helix</keyword>
<keyword evidence="5 6" id="KW-0472">Membrane</keyword>
<sequence>MDFLHDIILPLAASPWIYLIALALVILDGFFPLFPSEAVIVALAALAASSEAPHLLPLLLIATLGAIIADNATYLIGSLLGRQRVENLRVAPLTHLLGWAEKSLQTRPAMLVLVARFIPWARLAVNLTAGTVSYPYRRFAPLCMLASALWATYNVAMGYLAGRWFAGNPLLGMILAVVFAIVIGLALDKLIGLARRGNRLGV</sequence>
<dbReference type="InterPro" id="IPR032816">
    <property type="entry name" value="VTT_dom"/>
</dbReference>
<evidence type="ECO:0000256" key="1">
    <source>
        <dbReference type="ARBA" id="ARBA00004651"/>
    </source>
</evidence>
<accession>A0A087M4T4</accession>